<dbReference type="Proteomes" id="UP000672032">
    <property type="component" value="Chromosome 1"/>
</dbReference>
<dbReference type="EMBL" id="CP063405">
    <property type="protein sequence ID" value="QSZ29905.1"/>
    <property type="molecule type" value="Genomic_DNA"/>
</dbReference>
<evidence type="ECO:0000313" key="2">
    <source>
        <dbReference type="EMBL" id="QSZ29905.1"/>
    </source>
</evidence>
<feature type="compositionally biased region" description="Basic and acidic residues" evidence="1">
    <location>
        <begin position="117"/>
        <end position="137"/>
    </location>
</feature>
<evidence type="ECO:0000313" key="3">
    <source>
        <dbReference type="Proteomes" id="UP000672032"/>
    </source>
</evidence>
<keyword evidence="3" id="KW-1185">Reference proteome</keyword>
<gene>
    <name evidence="2" type="ORF">DSL72_004423</name>
</gene>
<feature type="region of interest" description="Disordered" evidence="1">
    <location>
        <begin position="117"/>
        <end position="158"/>
    </location>
</feature>
<sequence length="226" mass="25418">MTSISVLLGQDLFPGAPARRKEIHPYLASAIINKSIDIHHCHPTDANALEFANENLVLALYMDACLPVLQPVAANQITKHSISPVARSSTTGATFIERRLGKAGMEERHRTKLFRRLGDEREDDESKWSESMGHDEENLFPPSETKSPTHTYFWGGENGRTRSGGCDKRGEYRREARKNGLRLRPTAWTVDSRLSIIMKLDMMHMIDQLPTLHYITLHAAQATGIS</sequence>
<organism evidence="2 3">
    <name type="scientific">Monilinia vaccinii-corymbosi</name>
    <dbReference type="NCBI Taxonomy" id="61207"/>
    <lineage>
        <taxon>Eukaryota</taxon>
        <taxon>Fungi</taxon>
        <taxon>Dikarya</taxon>
        <taxon>Ascomycota</taxon>
        <taxon>Pezizomycotina</taxon>
        <taxon>Leotiomycetes</taxon>
        <taxon>Helotiales</taxon>
        <taxon>Sclerotiniaceae</taxon>
        <taxon>Monilinia</taxon>
    </lineage>
</organism>
<accession>A0A8A3NW15</accession>
<evidence type="ECO:0000256" key="1">
    <source>
        <dbReference type="SAM" id="MobiDB-lite"/>
    </source>
</evidence>
<name>A0A8A3NW15_9HELO</name>
<protein>
    <submittedName>
        <fullName evidence="2">Uncharacterized protein</fullName>
    </submittedName>
</protein>
<dbReference type="AlphaFoldDB" id="A0A8A3NW15"/>
<proteinExistence type="predicted"/>
<reference evidence="2" key="1">
    <citation type="submission" date="2020-10" db="EMBL/GenBank/DDBJ databases">
        <title>Genome Sequence of Monilinia vaccinii-corymbosi Sheds Light on Mummy Berry Disease Infection of Blueberry and Mating Type.</title>
        <authorList>
            <person name="Yow A.G."/>
            <person name="Zhang Y."/>
            <person name="Bansal K."/>
            <person name="Eacker S.M."/>
            <person name="Sullivan S."/>
            <person name="Liachko I."/>
            <person name="Cubeta M.A."/>
            <person name="Rollins J.A."/>
            <person name="Ashrafi H."/>
        </authorList>
    </citation>
    <scope>NUCLEOTIDE SEQUENCE</scope>
    <source>
        <strain evidence="2">RL-1</strain>
    </source>
</reference>